<evidence type="ECO:0000256" key="7">
    <source>
        <dbReference type="ARBA" id="ARBA00051436"/>
    </source>
</evidence>
<feature type="transmembrane region" description="Helical" evidence="8">
    <location>
        <begin position="111"/>
        <end position="129"/>
    </location>
</feature>
<dbReference type="GO" id="GO:0005739">
    <property type="term" value="C:mitochondrion"/>
    <property type="evidence" value="ECO:0007669"/>
    <property type="project" value="TreeGrafter"/>
</dbReference>
<dbReference type="PROSITE" id="PS51387">
    <property type="entry name" value="FAD_PCMH"/>
    <property type="match status" value="1"/>
</dbReference>
<evidence type="ECO:0000256" key="5">
    <source>
        <dbReference type="ARBA" id="ARBA00023002"/>
    </source>
</evidence>
<dbReference type="STRING" id="1448315.A0A319E7B7"/>
<dbReference type="Pfam" id="PF01565">
    <property type="entry name" value="FAD_binding_4"/>
    <property type="match status" value="1"/>
</dbReference>
<accession>A0A319E7B7</accession>
<dbReference type="EC" id="1.1.2.4" evidence="6"/>
<keyword evidence="8" id="KW-1133">Transmembrane helix</keyword>
<organism evidence="10 11">
    <name type="scientific">Aspergillus uvarum CBS 121591</name>
    <dbReference type="NCBI Taxonomy" id="1448315"/>
    <lineage>
        <taxon>Eukaryota</taxon>
        <taxon>Fungi</taxon>
        <taxon>Dikarya</taxon>
        <taxon>Ascomycota</taxon>
        <taxon>Pezizomycotina</taxon>
        <taxon>Eurotiomycetes</taxon>
        <taxon>Eurotiomycetidae</taxon>
        <taxon>Eurotiales</taxon>
        <taxon>Aspergillaceae</taxon>
        <taxon>Aspergillus</taxon>
        <taxon>Aspergillus subgen. Circumdati</taxon>
    </lineage>
</organism>
<evidence type="ECO:0000313" key="10">
    <source>
        <dbReference type="EMBL" id="PYH86972.1"/>
    </source>
</evidence>
<dbReference type="GeneID" id="37139518"/>
<dbReference type="OrthoDB" id="7786253at2759"/>
<dbReference type="Gene3D" id="1.10.45.10">
    <property type="entry name" value="Vanillyl-alcohol Oxidase, Chain A, domain 4"/>
    <property type="match status" value="1"/>
</dbReference>
<dbReference type="AlphaFoldDB" id="A0A319E7B7"/>
<evidence type="ECO:0000256" key="8">
    <source>
        <dbReference type="SAM" id="Phobius"/>
    </source>
</evidence>
<feature type="domain" description="FAD-binding PCMH-type" evidence="9">
    <location>
        <begin position="197"/>
        <end position="374"/>
    </location>
</feature>
<evidence type="ECO:0000256" key="3">
    <source>
        <dbReference type="ARBA" id="ARBA00022630"/>
    </source>
</evidence>
<dbReference type="FunFam" id="3.30.465.10:FF:000014">
    <property type="entry name" value="D-lactate dehydrogenase (Cytochrome), putative"/>
    <property type="match status" value="1"/>
</dbReference>
<name>A0A319E7B7_9EURO</name>
<evidence type="ECO:0000259" key="9">
    <source>
        <dbReference type="PROSITE" id="PS51387"/>
    </source>
</evidence>
<dbReference type="GO" id="GO:1903457">
    <property type="term" value="P:lactate catabolic process"/>
    <property type="evidence" value="ECO:0007669"/>
    <property type="project" value="TreeGrafter"/>
</dbReference>
<gene>
    <name evidence="10" type="ORF">BO82DRAFT_360667</name>
</gene>
<dbReference type="Gene3D" id="3.30.465.10">
    <property type="match status" value="1"/>
</dbReference>
<keyword evidence="3" id="KW-0285">Flavoprotein</keyword>
<keyword evidence="5" id="KW-0560">Oxidoreductase</keyword>
<comment type="cofactor">
    <cofactor evidence="1">
        <name>FAD</name>
        <dbReference type="ChEBI" id="CHEBI:57692"/>
    </cofactor>
</comment>
<dbReference type="Proteomes" id="UP000248340">
    <property type="component" value="Unassembled WGS sequence"/>
</dbReference>
<keyword evidence="4" id="KW-0274">FAD</keyword>
<dbReference type="EMBL" id="KZ821675">
    <property type="protein sequence ID" value="PYH86972.1"/>
    <property type="molecule type" value="Genomic_DNA"/>
</dbReference>
<protein>
    <recommendedName>
        <fullName evidence="6">D-lactate dehydrogenase (cytochrome)</fullName>
        <ecNumber evidence="6">1.1.2.4</ecNumber>
    </recommendedName>
</protein>
<dbReference type="PANTHER" id="PTHR11748:SF116">
    <property type="entry name" value="D-LACTATE DEHYDROGENASE (CYTOCHROME) (AFU_ORTHOLOGUE AFUA_7G02560)"/>
    <property type="match status" value="1"/>
</dbReference>
<evidence type="ECO:0000256" key="2">
    <source>
        <dbReference type="ARBA" id="ARBA00008000"/>
    </source>
</evidence>
<keyword evidence="8" id="KW-0472">Membrane</keyword>
<dbReference type="InterPro" id="IPR004113">
    <property type="entry name" value="FAD-bd_oxidored_4_C"/>
</dbReference>
<dbReference type="Pfam" id="PF02913">
    <property type="entry name" value="FAD-oxidase_C"/>
    <property type="match status" value="1"/>
</dbReference>
<dbReference type="InterPro" id="IPR016169">
    <property type="entry name" value="FAD-bd_PCMH_sub2"/>
</dbReference>
<dbReference type="InterPro" id="IPR016171">
    <property type="entry name" value="Vanillyl_alc_oxidase_C-sub2"/>
</dbReference>
<comment type="similarity">
    <text evidence="2">Belongs to the FAD-binding oxidoreductase/transferase type 4 family.</text>
</comment>
<evidence type="ECO:0000256" key="6">
    <source>
        <dbReference type="ARBA" id="ARBA00038897"/>
    </source>
</evidence>
<dbReference type="Gene3D" id="3.30.70.2740">
    <property type="match status" value="1"/>
</dbReference>
<dbReference type="InterPro" id="IPR036318">
    <property type="entry name" value="FAD-bd_PCMH-like_sf"/>
</dbReference>
<dbReference type="PANTHER" id="PTHR11748">
    <property type="entry name" value="D-LACTATE DEHYDROGENASE"/>
    <property type="match status" value="1"/>
</dbReference>
<dbReference type="SUPFAM" id="SSF56176">
    <property type="entry name" value="FAD-binding/transporter-associated domain-like"/>
    <property type="match status" value="1"/>
</dbReference>
<dbReference type="FunFam" id="1.10.45.10:FF:000001">
    <property type="entry name" value="D-lactate dehydrogenase mitochondrial"/>
    <property type="match status" value="1"/>
</dbReference>
<dbReference type="FunFam" id="3.30.70.2740:FF:000001">
    <property type="entry name" value="D-lactate dehydrogenase mitochondrial"/>
    <property type="match status" value="1"/>
</dbReference>
<dbReference type="GO" id="GO:0008720">
    <property type="term" value="F:D-lactate dehydrogenase (NAD+) activity"/>
    <property type="evidence" value="ECO:0007669"/>
    <property type="project" value="TreeGrafter"/>
</dbReference>
<dbReference type="GO" id="GO:0004458">
    <property type="term" value="F:D-lactate dehydrogenase (cytochrome) activity"/>
    <property type="evidence" value="ECO:0007669"/>
    <property type="project" value="UniProtKB-EC"/>
</dbReference>
<dbReference type="RefSeq" id="XP_025497172.1">
    <property type="nucleotide sequence ID" value="XM_025636777.1"/>
</dbReference>
<proteinExistence type="inferred from homology"/>
<dbReference type="VEuPathDB" id="FungiDB:BO82DRAFT_360667"/>
<dbReference type="InterPro" id="IPR016164">
    <property type="entry name" value="FAD-linked_Oxase-like_C"/>
</dbReference>
<evidence type="ECO:0000256" key="1">
    <source>
        <dbReference type="ARBA" id="ARBA00001974"/>
    </source>
</evidence>
<reference evidence="10 11" key="1">
    <citation type="submission" date="2016-12" db="EMBL/GenBank/DDBJ databases">
        <title>The genomes of Aspergillus section Nigri reveals drivers in fungal speciation.</title>
        <authorList>
            <consortium name="DOE Joint Genome Institute"/>
            <person name="Vesth T.C."/>
            <person name="Nybo J."/>
            <person name="Theobald S."/>
            <person name="Brandl J."/>
            <person name="Frisvad J.C."/>
            <person name="Nielsen K.F."/>
            <person name="Lyhne E.K."/>
            <person name="Kogle M.E."/>
            <person name="Kuo A."/>
            <person name="Riley R."/>
            <person name="Clum A."/>
            <person name="Nolan M."/>
            <person name="Lipzen A."/>
            <person name="Salamov A."/>
            <person name="Henrissat B."/>
            <person name="Wiebenga A."/>
            <person name="De Vries R.P."/>
            <person name="Grigoriev I.V."/>
            <person name="Mortensen U.H."/>
            <person name="Andersen M.R."/>
            <person name="Baker S.E."/>
        </authorList>
    </citation>
    <scope>NUCLEOTIDE SEQUENCE [LARGE SCALE GENOMIC DNA]</scope>
    <source>
        <strain evidence="10 11">CBS 121591</strain>
    </source>
</reference>
<dbReference type="GO" id="GO:0071949">
    <property type="term" value="F:FAD binding"/>
    <property type="evidence" value="ECO:0007669"/>
    <property type="project" value="InterPro"/>
</dbReference>
<keyword evidence="8" id="KW-0812">Transmembrane</keyword>
<sequence>MAGTRVVPTGRFLAGSSSHDQLGIVDRSYPFRASLGTRYTLQLKAGVRYTKLAPVELQRRVFCKSTRYASEEKSQSFKHQLYESTQQRLRRERAEQERYSEYQTQSQGGRYAAMMFALTFFSAGAYFLGSLKPASLPTSSTTPIYEAEPPRHNVSPSNLQAAWADFVDIIGKENVSTEHNDLEIHSGSDWSSYAPKTDEKPFLVLYPSTTAEVSQIMQVCHKRLIPVTPYSGGTSLEGHFSPTRGGVCIDFRRMDRILELHKGDLDVVVQPAIGWEELNERLSEDGLFFPPDPGPGAMIGGMVGTGCSGTNAYRYGTMREWVLSLTVVLADGTVIKTRQRPRKSSAGYDLTRLFIGSEGTLGLVTEATLKLTVKPKSENVAVASFQTIQDAAECVTRVVEEGIPVAGLEILDDVQMKCINASQTTSRQWKETPTLFFKFTGTPVGVKEQINLVQKIVSSSAGRSFEFARGDAEMQELWSARKQALWSVMAMRRGPEDHVWTTDVAVPMSKLPQIIETTKQDMTESGLLAGICGHVGDGNFHAIILFNESERKTAEAVVHRMVERAIQLEGTVTGEHGVGLVKRDYLEHELGERTVDAMRRLKLAFDPLCLLNPDKVVRLEPPTVKQW</sequence>
<dbReference type="SUPFAM" id="SSF55103">
    <property type="entry name" value="FAD-linked oxidases, C-terminal domain"/>
    <property type="match status" value="1"/>
</dbReference>
<comment type="catalytic activity">
    <reaction evidence="7">
        <text>(R)-lactate + 2 Fe(III)-[cytochrome c] = 2 Fe(II)-[cytochrome c] + pyruvate + 2 H(+)</text>
        <dbReference type="Rhea" id="RHEA:13521"/>
        <dbReference type="Rhea" id="RHEA-COMP:10350"/>
        <dbReference type="Rhea" id="RHEA-COMP:14399"/>
        <dbReference type="ChEBI" id="CHEBI:15361"/>
        <dbReference type="ChEBI" id="CHEBI:15378"/>
        <dbReference type="ChEBI" id="CHEBI:16004"/>
        <dbReference type="ChEBI" id="CHEBI:29033"/>
        <dbReference type="ChEBI" id="CHEBI:29034"/>
        <dbReference type="EC" id="1.1.2.4"/>
    </reaction>
</comment>
<evidence type="ECO:0000256" key="4">
    <source>
        <dbReference type="ARBA" id="ARBA00022827"/>
    </source>
</evidence>
<dbReference type="InterPro" id="IPR006094">
    <property type="entry name" value="Oxid_FAD_bind_N"/>
</dbReference>
<evidence type="ECO:0000313" key="11">
    <source>
        <dbReference type="Proteomes" id="UP000248340"/>
    </source>
</evidence>
<dbReference type="InterPro" id="IPR016166">
    <property type="entry name" value="FAD-bd_PCMH"/>
</dbReference>
<keyword evidence="11" id="KW-1185">Reference proteome</keyword>